<keyword evidence="5" id="KW-1185">Reference proteome</keyword>
<evidence type="ECO:0000259" key="3">
    <source>
        <dbReference type="PROSITE" id="PS51186"/>
    </source>
</evidence>
<evidence type="ECO:0000313" key="5">
    <source>
        <dbReference type="Proteomes" id="UP000294850"/>
    </source>
</evidence>
<dbReference type="EMBL" id="SMFL01000021">
    <property type="protein sequence ID" value="TDE09207.1"/>
    <property type="molecule type" value="Genomic_DNA"/>
</dbReference>
<gene>
    <name evidence="4" type="ORF">E0F88_31150</name>
</gene>
<evidence type="ECO:0000256" key="1">
    <source>
        <dbReference type="ARBA" id="ARBA00022679"/>
    </source>
</evidence>
<sequence>MLLIISNQTNMITIRPLEPKDWPAVREIYAQGIATGDATLETNPPEWEAWDQSHVSGLRYVAINDSDEIAGWAALTPVSGRCVYAGVAEVSVYIGSSFRGQKIGDLLLKHLIDQSEQNGYWTLQAGIFSENIASMHLHEKNGFRLIGYRENIGKMKGVWRSVNLLERRSKVTGIN</sequence>
<protein>
    <submittedName>
        <fullName evidence="4">N-acetyltransferase family protein</fullName>
    </submittedName>
</protein>
<dbReference type="InterPro" id="IPR016181">
    <property type="entry name" value="Acyl_CoA_acyltransferase"/>
</dbReference>
<dbReference type="Gene3D" id="3.40.630.30">
    <property type="match status" value="1"/>
</dbReference>
<dbReference type="Pfam" id="PF00583">
    <property type="entry name" value="Acetyltransf_1"/>
    <property type="match status" value="1"/>
</dbReference>
<proteinExistence type="predicted"/>
<keyword evidence="2" id="KW-0012">Acyltransferase</keyword>
<reference evidence="4 5" key="1">
    <citation type="submission" date="2019-03" db="EMBL/GenBank/DDBJ databases">
        <title>Dyadobacter AR-3-6 sp. nov., isolated from arctic soil.</title>
        <authorList>
            <person name="Chaudhary D.K."/>
        </authorList>
    </citation>
    <scope>NUCLEOTIDE SEQUENCE [LARGE SCALE GENOMIC DNA]</scope>
    <source>
        <strain evidence="4 5">AR-3-6</strain>
    </source>
</reference>
<dbReference type="InterPro" id="IPR000182">
    <property type="entry name" value="GNAT_dom"/>
</dbReference>
<dbReference type="OrthoDB" id="9799096at2"/>
<evidence type="ECO:0000256" key="2">
    <source>
        <dbReference type="ARBA" id="ARBA00023315"/>
    </source>
</evidence>
<keyword evidence="1 4" id="KW-0808">Transferase</keyword>
<dbReference type="PANTHER" id="PTHR43072:SF23">
    <property type="entry name" value="UPF0039 PROTEIN C11D3.02C"/>
    <property type="match status" value="1"/>
</dbReference>
<dbReference type="SUPFAM" id="SSF55729">
    <property type="entry name" value="Acyl-CoA N-acyltransferases (Nat)"/>
    <property type="match status" value="1"/>
</dbReference>
<dbReference type="PROSITE" id="PS51186">
    <property type="entry name" value="GNAT"/>
    <property type="match status" value="1"/>
</dbReference>
<dbReference type="AlphaFoldDB" id="A0A4R5D8Z8"/>
<organism evidence="4 5">
    <name type="scientific">Dyadobacter psychrotolerans</name>
    <dbReference type="NCBI Taxonomy" id="2541721"/>
    <lineage>
        <taxon>Bacteria</taxon>
        <taxon>Pseudomonadati</taxon>
        <taxon>Bacteroidota</taxon>
        <taxon>Cytophagia</taxon>
        <taxon>Cytophagales</taxon>
        <taxon>Spirosomataceae</taxon>
        <taxon>Dyadobacter</taxon>
    </lineage>
</organism>
<dbReference type="CDD" id="cd04301">
    <property type="entry name" value="NAT_SF"/>
    <property type="match status" value="1"/>
</dbReference>
<dbReference type="PANTHER" id="PTHR43072">
    <property type="entry name" value="N-ACETYLTRANSFERASE"/>
    <property type="match status" value="1"/>
</dbReference>
<dbReference type="Proteomes" id="UP000294850">
    <property type="component" value="Unassembled WGS sequence"/>
</dbReference>
<dbReference type="GO" id="GO:0016747">
    <property type="term" value="F:acyltransferase activity, transferring groups other than amino-acyl groups"/>
    <property type="evidence" value="ECO:0007669"/>
    <property type="project" value="InterPro"/>
</dbReference>
<name>A0A4R5D8Z8_9BACT</name>
<feature type="domain" description="N-acetyltransferase" evidence="3">
    <location>
        <begin position="12"/>
        <end position="165"/>
    </location>
</feature>
<accession>A0A4R5D8Z8</accession>
<comment type="caution">
    <text evidence="4">The sequence shown here is derived from an EMBL/GenBank/DDBJ whole genome shotgun (WGS) entry which is preliminary data.</text>
</comment>
<evidence type="ECO:0000313" key="4">
    <source>
        <dbReference type="EMBL" id="TDE09207.1"/>
    </source>
</evidence>